<name>A0A1I4EXE4_9EURY</name>
<keyword evidence="1" id="KW-0812">Transmembrane</keyword>
<evidence type="ECO:0000313" key="2">
    <source>
        <dbReference type="EMBL" id="SFL10378.1"/>
    </source>
</evidence>
<keyword evidence="1" id="KW-0472">Membrane</keyword>
<feature type="transmembrane region" description="Helical" evidence="1">
    <location>
        <begin position="49"/>
        <end position="71"/>
    </location>
</feature>
<proteinExistence type="predicted"/>
<feature type="transmembrane region" description="Helical" evidence="1">
    <location>
        <begin position="21"/>
        <end position="43"/>
    </location>
</feature>
<dbReference type="AlphaFoldDB" id="A0A1I4EXE4"/>
<reference evidence="3" key="1">
    <citation type="submission" date="2016-10" db="EMBL/GenBank/DDBJ databases">
        <authorList>
            <person name="Varghese N."/>
            <person name="Submissions S."/>
        </authorList>
    </citation>
    <scope>NUCLEOTIDE SEQUENCE [LARGE SCALE GENOMIC DNA]</scope>
    <source>
        <strain evidence="3">CGMCC 1.7738</strain>
    </source>
</reference>
<keyword evidence="3" id="KW-1185">Reference proteome</keyword>
<dbReference type="Proteomes" id="UP000199607">
    <property type="component" value="Unassembled WGS sequence"/>
</dbReference>
<gene>
    <name evidence="2" type="ORF">SAMN04487950_2467</name>
</gene>
<protein>
    <submittedName>
        <fullName evidence="2">Uncharacterized protein</fullName>
    </submittedName>
</protein>
<accession>A0A1I4EXE4</accession>
<dbReference type="STRING" id="553466.SAMN04487950_2467"/>
<organism evidence="2 3">
    <name type="scientific">Halogranum rubrum</name>
    <dbReference type="NCBI Taxonomy" id="553466"/>
    <lineage>
        <taxon>Archaea</taxon>
        <taxon>Methanobacteriati</taxon>
        <taxon>Methanobacteriota</taxon>
        <taxon>Stenosarchaea group</taxon>
        <taxon>Halobacteria</taxon>
        <taxon>Halobacteriales</taxon>
        <taxon>Haloferacaceae</taxon>
    </lineage>
</organism>
<dbReference type="EMBL" id="FOTC01000002">
    <property type="protein sequence ID" value="SFL10378.1"/>
    <property type="molecule type" value="Genomic_DNA"/>
</dbReference>
<evidence type="ECO:0000313" key="3">
    <source>
        <dbReference type="Proteomes" id="UP000199607"/>
    </source>
</evidence>
<keyword evidence="1" id="KW-1133">Transmembrane helix</keyword>
<sequence>MVVVDHLLDVMREDVTTPNPVYSLGQVLVATGVLFAAVLTFFVALANPVAVVGAVAAALVATVATTVTLDYRRKVGRTRRVCLPKTAVCVDA</sequence>
<evidence type="ECO:0000256" key="1">
    <source>
        <dbReference type="SAM" id="Phobius"/>
    </source>
</evidence>